<gene>
    <name evidence="10" type="ORF">SAMN05421791_10624</name>
</gene>
<keyword evidence="2" id="KW-0444">Lipid biosynthesis</keyword>
<dbReference type="SUPFAM" id="SSF54637">
    <property type="entry name" value="Thioesterase/thiol ester dehydrase-isomerase"/>
    <property type="match status" value="2"/>
</dbReference>
<dbReference type="AlphaFoldDB" id="A0A1G7TIC7"/>
<reference evidence="10 11" key="1">
    <citation type="submission" date="2016-10" db="EMBL/GenBank/DDBJ databases">
        <authorList>
            <person name="de Groot N.N."/>
        </authorList>
    </citation>
    <scope>NUCLEOTIDE SEQUENCE [LARGE SCALE GENOMIC DNA]</scope>
    <source>
        <strain evidence="10 11">ATCC BAA-466</strain>
    </source>
</reference>
<evidence type="ECO:0000313" key="11">
    <source>
        <dbReference type="Proteomes" id="UP000199708"/>
    </source>
</evidence>
<evidence type="ECO:0000313" key="10">
    <source>
        <dbReference type="EMBL" id="SDG34862.1"/>
    </source>
</evidence>
<dbReference type="STRING" id="120956.SAMN05421791_10624"/>
<dbReference type="Pfam" id="PF01643">
    <property type="entry name" value="Acyl-ACP_TE"/>
    <property type="match status" value="1"/>
</dbReference>
<comment type="similarity">
    <text evidence="1">Belongs to the acyl-ACP thioesterase family.</text>
</comment>
<evidence type="ECO:0000256" key="7">
    <source>
        <dbReference type="ARBA" id="ARBA00023160"/>
    </source>
</evidence>
<dbReference type="InterPro" id="IPR029069">
    <property type="entry name" value="HotDog_dom_sf"/>
</dbReference>
<evidence type="ECO:0000256" key="4">
    <source>
        <dbReference type="ARBA" id="ARBA00022832"/>
    </source>
</evidence>
<name>A0A1G7TIC7_9LACT</name>
<dbReference type="InterPro" id="IPR049427">
    <property type="entry name" value="Acyl-ACP_TE_C"/>
</dbReference>
<accession>A0A1G7TIC7</accession>
<evidence type="ECO:0000256" key="2">
    <source>
        <dbReference type="ARBA" id="ARBA00022516"/>
    </source>
</evidence>
<dbReference type="Gene3D" id="3.10.129.10">
    <property type="entry name" value="Hotdog Thioesterase"/>
    <property type="match status" value="1"/>
</dbReference>
<evidence type="ECO:0000259" key="9">
    <source>
        <dbReference type="Pfam" id="PF20791"/>
    </source>
</evidence>
<keyword evidence="11" id="KW-1185">Reference proteome</keyword>
<keyword evidence="7" id="KW-0275">Fatty acid biosynthesis</keyword>
<organism evidence="10 11">
    <name type="scientific">Facklamia miroungae</name>
    <dbReference type="NCBI Taxonomy" id="120956"/>
    <lineage>
        <taxon>Bacteria</taxon>
        <taxon>Bacillati</taxon>
        <taxon>Bacillota</taxon>
        <taxon>Bacilli</taxon>
        <taxon>Lactobacillales</taxon>
        <taxon>Aerococcaceae</taxon>
        <taxon>Facklamia</taxon>
    </lineage>
</organism>
<evidence type="ECO:0000256" key="5">
    <source>
        <dbReference type="ARBA" id="ARBA00022946"/>
    </source>
</evidence>
<dbReference type="InterPro" id="IPR002864">
    <property type="entry name" value="Acyl-ACP_thioesterase_NHD"/>
</dbReference>
<dbReference type="EMBL" id="FNCK01000006">
    <property type="protein sequence ID" value="SDG34862.1"/>
    <property type="molecule type" value="Genomic_DNA"/>
</dbReference>
<dbReference type="GO" id="GO:0000036">
    <property type="term" value="F:acyl carrier activity"/>
    <property type="evidence" value="ECO:0007669"/>
    <property type="project" value="TreeGrafter"/>
</dbReference>
<dbReference type="RefSeq" id="WP_090290036.1">
    <property type="nucleotide sequence ID" value="NZ_FNCK01000006.1"/>
</dbReference>
<dbReference type="PANTHER" id="PTHR31727">
    <property type="entry name" value="OLEOYL-ACYL CARRIER PROTEIN THIOESTERASE 1, CHLOROPLASTIC"/>
    <property type="match status" value="1"/>
</dbReference>
<dbReference type="InterPro" id="IPR045023">
    <property type="entry name" value="FATA/B"/>
</dbReference>
<keyword evidence="5" id="KW-0809">Transit peptide</keyword>
<feature type="domain" description="Acyl-ACP thioesterase N-terminal hotdog" evidence="8">
    <location>
        <begin position="26"/>
        <end position="131"/>
    </location>
</feature>
<keyword evidence="6" id="KW-0443">Lipid metabolism</keyword>
<sequence>MSGNATSFTKAFEIDADWFIDPDHQQNNFTKLLEAVLETSVKHDHAIHFDSTVPFLNQDESWVITQNISMINQLPHYGDDIEVTTKIIQANRFFLERWFEVRTRNVLLLECQIQFAIINLITRKMGRIDHKRMEELGLIDSQQNVLKSKLLLSKEFNFWKKKNQVILAEDIDFNNHVNNLVYINWAINSLPQWVNDHYHIKQLKIKYGHELLSDQQVRILSYSDNALDSYHAKDQITTYQAIYNESQNQEAARIEIQWLKTET</sequence>
<evidence type="ECO:0000256" key="1">
    <source>
        <dbReference type="ARBA" id="ARBA00006500"/>
    </source>
</evidence>
<keyword evidence="4" id="KW-0276">Fatty acid metabolism</keyword>
<evidence type="ECO:0000259" key="8">
    <source>
        <dbReference type="Pfam" id="PF01643"/>
    </source>
</evidence>
<dbReference type="OrthoDB" id="9801517at2"/>
<dbReference type="Proteomes" id="UP000199708">
    <property type="component" value="Unassembled WGS sequence"/>
</dbReference>
<dbReference type="PANTHER" id="PTHR31727:SF6">
    <property type="entry name" value="OLEOYL-ACYL CARRIER PROTEIN THIOESTERASE 1, CHLOROPLASTIC"/>
    <property type="match status" value="1"/>
</dbReference>
<feature type="domain" description="Acyl-ACP thioesterase-like C-terminal" evidence="9">
    <location>
        <begin position="169"/>
        <end position="259"/>
    </location>
</feature>
<dbReference type="Pfam" id="PF20791">
    <property type="entry name" value="Acyl-ACP_TE_C"/>
    <property type="match status" value="1"/>
</dbReference>
<protein>
    <submittedName>
        <fullName evidence="10">Acyl-ACP thioesterase</fullName>
    </submittedName>
</protein>
<dbReference type="GO" id="GO:0016297">
    <property type="term" value="F:fatty acyl-[ACP] hydrolase activity"/>
    <property type="evidence" value="ECO:0007669"/>
    <property type="project" value="InterPro"/>
</dbReference>
<evidence type="ECO:0000256" key="3">
    <source>
        <dbReference type="ARBA" id="ARBA00022801"/>
    </source>
</evidence>
<keyword evidence="3" id="KW-0378">Hydrolase</keyword>
<evidence type="ECO:0000256" key="6">
    <source>
        <dbReference type="ARBA" id="ARBA00023098"/>
    </source>
</evidence>
<proteinExistence type="inferred from homology"/>